<dbReference type="AlphaFoldDB" id="A0A553NG03"/>
<dbReference type="InterPro" id="IPR036927">
    <property type="entry name" value="Cyt_c_oxase-like_su1_sf"/>
</dbReference>
<evidence type="ECO:0000256" key="1">
    <source>
        <dbReference type="SAM" id="Phobius"/>
    </source>
</evidence>
<evidence type="ECO:0000313" key="3">
    <source>
        <dbReference type="Proteomes" id="UP000318571"/>
    </source>
</evidence>
<keyword evidence="1" id="KW-0812">Transmembrane</keyword>
<sequence length="192" mass="21583">MEAQTQQEFPFLLNITGLQSQIPKNMIFFDYFPCCQPKASGFLVAFLMAILSISLIIVSGLDLNRGSSSAVFHQKSLVIAALVFGIMGLLSCVDLVVGLMVQKRWLLVPFLVTFGIMWVTTLAFAFKFLIQVGMPTSEEVSKSSRFYTPWTIIVTGILLYQWAVVVDLFNRLHPQVLKEEEELRRTTAQPPS</sequence>
<keyword evidence="1" id="KW-1133">Transmembrane helix</keyword>
<reference evidence="2 3" key="1">
    <citation type="journal article" date="2018" name="Nat. Ecol. Evol.">
        <title>Genomic signatures of mitonuclear coevolution across populations of Tigriopus californicus.</title>
        <authorList>
            <person name="Barreto F.S."/>
            <person name="Watson E.T."/>
            <person name="Lima T.G."/>
            <person name="Willett C.S."/>
            <person name="Edmands S."/>
            <person name="Li W."/>
            <person name="Burton R.S."/>
        </authorList>
    </citation>
    <scope>NUCLEOTIDE SEQUENCE [LARGE SCALE GENOMIC DNA]</scope>
    <source>
        <strain evidence="2 3">San Diego</strain>
    </source>
</reference>
<feature type="transmembrane region" description="Helical" evidence="1">
    <location>
        <begin position="106"/>
        <end position="130"/>
    </location>
</feature>
<accession>A0A553NG03</accession>
<feature type="transmembrane region" description="Helical" evidence="1">
    <location>
        <begin position="39"/>
        <end position="58"/>
    </location>
</feature>
<keyword evidence="1" id="KW-0472">Membrane</keyword>
<organism evidence="2 3">
    <name type="scientific">Tigriopus californicus</name>
    <name type="common">Marine copepod</name>
    <dbReference type="NCBI Taxonomy" id="6832"/>
    <lineage>
        <taxon>Eukaryota</taxon>
        <taxon>Metazoa</taxon>
        <taxon>Ecdysozoa</taxon>
        <taxon>Arthropoda</taxon>
        <taxon>Crustacea</taxon>
        <taxon>Multicrustacea</taxon>
        <taxon>Hexanauplia</taxon>
        <taxon>Copepoda</taxon>
        <taxon>Harpacticoida</taxon>
        <taxon>Harpacticidae</taxon>
        <taxon>Tigriopus</taxon>
    </lineage>
</organism>
<gene>
    <name evidence="2" type="ORF">TCAL_10257</name>
</gene>
<dbReference type="Proteomes" id="UP000318571">
    <property type="component" value="Chromosome 10"/>
</dbReference>
<comment type="caution">
    <text evidence="2">The sequence shown here is derived from an EMBL/GenBank/DDBJ whole genome shotgun (WGS) entry which is preliminary data.</text>
</comment>
<keyword evidence="3" id="KW-1185">Reference proteome</keyword>
<name>A0A553NG03_TIGCA</name>
<evidence type="ECO:0008006" key="4">
    <source>
        <dbReference type="Google" id="ProtNLM"/>
    </source>
</evidence>
<dbReference type="EMBL" id="VCGU01000458">
    <property type="protein sequence ID" value="TRY64299.1"/>
    <property type="molecule type" value="Genomic_DNA"/>
</dbReference>
<protein>
    <recommendedName>
        <fullName evidence="4">MARVEL domain-containing protein</fullName>
    </recommendedName>
</protein>
<evidence type="ECO:0000313" key="2">
    <source>
        <dbReference type="EMBL" id="TRY64299.1"/>
    </source>
</evidence>
<feature type="transmembrane region" description="Helical" evidence="1">
    <location>
        <begin position="150"/>
        <end position="169"/>
    </location>
</feature>
<proteinExistence type="predicted"/>
<feature type="transmembrane region" description="Helical" evidence="1">
    <location>
        <begin position="78"/>
        <end position="99"/>
    </location>
</feature>
<dbReference type="Gene3D" id="1.20.210.10">
    <property type="entry name" value="Cytochrome c oxidase-like, subunit I domain"/>
    <property type="match status" value="1"/>
</dbReference>